<keyword evidence="7" id="KW-0677">Repeat</keyword>
<dbReference type="InterPro" id="IPR003591">
    <property type="entry name" value="Leu-rich_rpt_typical-subtyp"/>
</dbReference>
<comment type="subcellular location">
    <subcellularLocation>
        <location evidence="1">Cell membrane</location>
        <topology evidence="1">Single-pass membrane protein</topology>
    </subcellularLocation>
</comment>
<dbReference type="GO" id="GO:0034220">
    <property type="term" value="P:monoatomic ion transmembrane transport"/>
    <property type="evidence" value="ECO:0007669"/>
    <property type="project" value="UniProtKB-KW"/>
</dbReference>
<proteinExistence type="predicted"/>
<name>A0A0C9QS85_9HYME</name>
<dbReference type="InterPro" id="IPR051432">
    <property type="entry name" value="KCNMA1_auxiliary"/>
</dbReference>
<dbReference type="SUPFAM" id="SSF52058">
    <property type="entry name" value="L domain-like"/>
    <property type="match status" value="1"/>
</dbReference>
<keyword evidence="12" id="KW-0407">Ion channel</keyword>
<keyword evidence="3" id="KW-1003">Cell membrane</keyword>
<evidence type="ECO:0000256" key="3">
    <source>
        <dbReference type="ARBA" id="ARBA00022475"/>
    </source>
</evidence>
<feature type="region of interest" description="Disordered" evidence="13">
    <location>
        <begin position="545"/>
        <end position="565"/>
    </location>
</feature>
<evidence type="ECO:0000256" key="10">
    <source>
        <dbReference type="ARBA" id="ARBA00023136"/>
    </source>
</evidence>
<keyword evidence="11" id="KW-1015">Disulfide bond</keyword>
<dbReference type="Pfam" id="PF13855">
    <property type="entry name" value="LRR_8"/>
    <property type="match status" value="2"/>
</dbReference>
<dbReference type="InterPro" id="IPR001611">
    <property type="entry name" value="Leu-rich_rpt"/>
</dbReference>
<dbReference type="EMBL" id="GBYB01006614">
    <property type="protein sequence ID" value="JAG76381.1"/>
    <property type="molecule type" value="Transcribed_RNA"/>
</dbReference>
<keyword evidence="10" id="KW-0472">Membrane</keyword>
<keyword evidence="2" id="KW-0813">Transport</keyword>
<keyword evidence="4" id="KW-0433">Leucine-rich repeat</keyword>
<evidence type="ECO:0000256" key="13">
    <source>
        <dbReference type="SAM" id="MobiDB-lite"/>
    </source>
</evidence>
<dbReference type="PROSITE" id="PS51450">
    <property type="entry name" value="LRR"/>
    <property type="match status" value="6"/>
</dbReference>
<evidence type="ECO:0000256" key="2">
    <source>
        <dbReference type="ARBA" id="ARBA00022448"/>
    </source>
</evidence>
<dbReference type="PRINTS" id="PR00019">
    <property type="entry name" value="LEURICHRPT"/>
</dbReference>
<keyword evidence="9" id="KW-0406">Ion transport</keyword>
<evidence type="ECO:0000256" key="12">
    <source>
        <dbReference type="ARBA" id="ARBA00023303"/>
    </source>
</evidence>
<evidence type="ECO:0000256" key="6">
    <source>
        <dbReference type="ARBA" id="ARBA00022729"/>
    </source>
</evidence>
<reference evidence="14" key="1">
    <citation type="submission" date="2015-01" db="EMBL/GenBank/DDBJ databases">
        <title>Transcriptome Assembly of Fopius arisanus.</title>
        <authorList>
            <person name="Geib S."/>
        </authorList>
    </citation>
    <scope>NUCLEOTIDE SEQUENCE</scope>
</reference>
<dbReference type="PANTHER" id="PTHR46473">
    <property type="entry name" value="GH08155P"/>
    <property type="match status" value="1"/>
</dbReference>
<gene>
    <name evidence="14" type="primary">IGFALS_3</name>
    <name evidence="14" type="ORF">g.2735</name>
</gene>
<evidence type="ECO:0000256" key="11">
    <source>
        <dbReference type="ARBA" id="ARBA00023157"/>
    </source>
</evidence>
<evidence type="ECO:0000256" key="9">
    <source>
        <dbReference type="ARBA" id="ARBA00023065"/>
    </source>
</evidence>
<organism evidence="14">
    <name type="scientific">Fopius arisanus</name>
    <dbReference type="NCBI Taxonomy" id="64838"/>
    <lineage>
        <taxon>Eukaryota</taxon>
        <taxon>Metazoa</taxon>
        <taxon>Ecdysozoa</taxon>
        <taxon>Arthropoda</taxon>
        <taxon>Hexapoda</taxon>
        <taxon>Insecta</taxon>
        <taxon>Pterygota</taxon>
        <taxon>Neoptera</taxon>
        <taxon>Endopterygota</taxon>
        <taxon>Hymenoptera</taxon>
        <taxon>Apocrita</taxon>
        <taxon>Ichneumonoidea</taxon>
        <taxon>Braconidae</taxon>
        <taxon>Opiinae</taxon>
        <taxon>Fopius</taxon>
    </lineage>
</organism>
<evidence type="ECO:0000256" key="8">
    <source>
        <dbReference type="ARBA" id="ARBA00022989"/>
    </source>
</evidence>
<dbReference type="Gene3D" id="3.80.10.10">
    <property type="entry name" value="Ribonuclease Inhibitor"/>
    <property type="match status" value="2"/>
</dbReference>
<evidence type="ECO:0000313" key="14">
    <source>
        <dbReference type="EMBL" id="JAG76381.1"/>
    </source>
</evidence>
<evidence type="ECO:0000256" key="7">
    <source>
        <dbReference type="ARBA" id="ARBA00022737"/>
    </source>
</evidence>
<dbReference type="SMART" id="SM00365">
    <property type="entry name" value="LRR_SD22"/>
    <property type="match status" value="3"/>
</dbReference>
<dbReference type="SMART" id="SM00369">
    <property type="entry name" value="LRR_TYP"/>
    <property type="match status" value="7"/>
</dbReference>
<dbReference type="PANTHER" id="PTHR46473:SF23">
    <property type="entry name" value="GH08155P"/>
    <property type="match status" value="1"/>
</dbReference>
<sequence>MKNVTQCIPVLMYLMTNSTRDENCIQNGAFKICTNRDRLVHVNSTGNHDKQLKLNASSFNSIASYTFDELAINTLELLNYWMTNDSSPRVISLNKKSFIGLNDVRSLTLDGVHFSEGSLKTGSENPMQYLESLWHLRLCRVNLLNFNPAFFMSFPKLGGLELINTNTLVISPETFTGVSETLLKLRITDAIRDIKAKSFAKFPKLEILQLNGSQLTQLSPGIFTGLNQLQYLDLSSNGITTLSRNIFQLPRLRTLDLHGNALSTLEPHVFFNLNLQFLDLSFNQLRLLPPQVFSDLQHLEKLNLSNNQIMSIPTQFFPDQIRLRNLDLSHNKISLIEPAAFYGLNLQSLNLQFNPIKVLGNYAFFNLRISEILDLSPMNIVEIRPQAFRGLLAKLLKLCHPDRTKIFEIWATTKGAIVEIMYNKCSDSTAHGFQDSVKTWESVRNPIFTKQQAALDPFEGTEFDGLGDGYKMGQQRHRGLLGHQLNSEELFDDQLEDALWKLGHQGMIRRPLGQREFFEDQGEFPGGQVDDDEFNLHQLDPWLSMNSGHRLGQNHRSNMRHSLTY</sequence>
<evidence type="ECO:0000256" key="1">
    <source>
        <dbReference type="ARBA" id="ARBA00004162"/>
    </source>
</evidence>
<feature type="compositionally biased region" description="Polar residues" evidence="13">
    <location>
        <begin position="554"/>
        <end position="565"/>
    </location>
</feature>
<accession>A0A0C9QS85</accession>
<evidence type="ECO:0000256" key="5">
    <source>
        <dbReference type="ARBA" id="ARBA00022692"/>
    </source>
</evidence>
<evidence type="ECO:0000256" key="4">
    <source>
        <dbReference type="ARBA" id="ARBA00022614"/>
    </source>
</evidence>
<keyword evidence="5" id="KW-0812">Transmembrane</keyword>
<protein>
    <submittedName>
        <fullName evidence="14">IGFALS_3 protein</fullName>
    </submittedName>
</protein>
<dbReference type="GO" id="GO:0005886">
    <property type="term" value="C:plasma membrane"/>
    <property type="evidence" value="ECO:0007669"/>
    <property type="project" value="UniProtKB-SubCell"/>
</dbReference>
<keyword evidence="8" id="KW-1133">Transmembrane helix</keyword>
<dbReference type="AlphaFoldDB" id="A0A0C9QS85"/>
<keyword evidence="6" id="KW-0732">Signal</keyword>
<dbReference type="InterPro" id="IPR032675">
    <property type="entry name" value="LRR_dom_sf"/>
</dbReference>